<dbReference type="AlphaFoldDB" id="A0A9W6PW71"/>
<proteinExistence type="predicted"/>
<organism evidence="1 2">
    <name type="scientific">Actinomadura rubrobrunea</name>
    <dbReference type="NCBI Taxonomy" id="115335"/>
    <lineage>
        <taxon>Bacteria</taxon>
        <taxon>Bacillati</taxon>
        <taxon>Actinomycetota</taxon>
        <taxon>Actinomycetes</taxon>
        <taxon>Streptosporangiales</taxon>
        <taxon>Thermomonosporaceae</taxon>
        <taxon>Actinomadura</taxon>
    </lineage>
</organism>
<name>A0A9W6PW71_9ACTN</name>
<comment type="caution">
    <text evidence="1">The sequence shown here is derived from an EMBL/GenBank/DDBJ whole genome shotgun (WGS) entry which is preliminary data.</text>
</comment>
<protein>
    <submittedName>
        <fullName evidence="1">Uncharacterized protein</fullName>
    </submittedName>
</protein>
<evidence type="ECO:0000313" key="2">
    <source>
        <dbReference type="Proteomes" id="UP001165124"/>
    </source>
</evidence>
<dbReference type="Proteomes" id="UP001165124">
    <property type="component" value="Unassembled WGS sequence"/>
</dbReference>
<sequence>MSKNMVALLKKPLDEEAVAAAMVAAGPDVHATAIGDGGALQLWDREGGQVVALVEAPILVRVPGELERLLGQEVAHLEPPIWWLEVHASEEVEGSEVPALRFAAELSLRLDGMVWMDDPAYAETAGLRSR</sequence>
<gene>
    <name evidence="1" type="ORF">Arub01_30360</name>
</gene>
<keyword evidence="2" id="KW-1185">Reference proteome</keyword>
<dbReference type="EMBL" id="BSRZ01000006">
    <property type="protein sequence ID" value="GLW64792.1"/>
    <property type="molecule type" value="Genomic_DNA"/>
</dbReference>
<dbReference type="RefSeq" id="WP_067907155.1">
    <property type="nucleotide sequence ID" value="NZ_BSRZ01000006.1"/>
</dbReference>
<reference evidence="1" key="1">
    <citation type="submission" date="2023-02" db="EMBL/GenBank/DDBJ databases">
        <title>Actinomadura rubrobrunea NBRC 14622.</title>
        <authorList>
            <person name="Ichikawa N."/>
            <person name="Sato H."/>
            <person name="Tonouchi N."/>
        </authorList>
    </citation>
    <scope>NUCLEOTIDE SEQUENCE</scope>
    <source>
        <strain evidence="1">NBRC 14622</strain>
    </source>
</reference>
<evidence type="ECO:0000313" key="1">
    <source>
        <dbReference type="EMBL" id="GLW64792.1"/>
    </source>
</evidence>
<accession>A0A9W6PW71</accession>